<dbReference type="EMBL" id="JQ418534">
    <property type="protein sequence ID" value="AFK89795.1"/>
    <property type="molecule type" value="Genomic_DNA"/>
</dbReference>
<accession>I3W2G8</accession>
<proteinExistence type="predicted"/>
<protein>
    <submittedName>
        <fullName evidence="1">Uncharacterized protein</fullName>
    </submittedName>
</protein>
<organism evidence="1">
    <name type="scientific">Pseudomonas syringae</name>
    <dbReference type="NCBI Taxonomy" id="317"/>
    <lineage>
        <taxon>Bacteria</taxon>
        <taxon>Pseudomonadati</taxon>
        <taxon>Pseudomonadota</taxon>
        <taxon>Gammaproteobacteria</taxon>
        <taxon>Pseudomonadales</taxon>
        <taxon>Pseudomonadaceae</taxon>
        <taxon>Pseudomonas</taxon>
    </lineage>
</organism>
<evidence type="ECO:0000313" key="1">
    <source>
        <dbReference type="EMBL" id="AFK89795.1"/>
    </source>
</evidence>
<sequence length="49" mass="5390">MESKIATLITTMKNRAADITMYPAASMLTILSPYLSFAEHIFRVNQAAG</sequence>
<name>I3W2G8_PSESX</name>
<reference evidence="1" key="1">
    <citation type="submission" date="2012-01" db="EMBL/GenBank/DDBJ databases">
        <authorList>
            <person name="Summers A.O."/>
            <person name="Wireman J."/>
        </authorList>
    </citation>
    <scope>NUCLEOTIDE SEQUENCE</scope>
    <source>
        <strain evidence="1">NCPPB880</strain>
        <plasmid evidence="1">pNCPPB880-40</plasmid>
    </source>
</reference>
<keyword evidence="1" id="KW-0614">Plasmid</keyword>
<geneLocation type="plasmid" evidence="1">
    <name>pNCPPB880-40</name>
</geneLocation>
<dbReference type="AlphaFoldDB" id="I3W2G8"/>